<keyword evidence="1" id="KW-0547">Nucleotide-binding</keyword>
<evidence type="ECO:0000256" key="1">
    <source>
        <dbReference type="ARBA" id="ARBA00022741"/>
    </source>
</evidence>
<accession>A0A382R9G7</accession>
<sequence length="324" mass="36299">HRDHPNFFRESIETGSSSDTAIILYTSGTTGIPKGVVLSQDNIIQASRSSADFDGLRSDEEVLAYLPMAWVGDNIFSIGQAYVRAICVNCPENRDTVMNDLKEIGPTYYFAPPAIFESILTRVMIRMEDASLVKRKMFSFFMEHAKKVGTDILDGKPVSLWNRFVYLMGRIMIYSPLKNSLGFSRLRLVYTAGEAIGPEIFTFFRSLGINIKQLYGQTEATVYICMQPDGEVHPETVGKPAPGVELRIEDNGEIFYRSPGVFQEYFKNPEETAKTKSKDGWVATGDAGFLKQDGHLVIIDRAKDVGKLKDGSLFAPKYLENKLK</sequence>
<feature type="non-terminal residue" evidence="4">
    <location>
        <position position="1"/>
    </location>
</feature>
<dbReference type="EMBL" id="UINC01119411">
    <property type="protein sequence ID" value="SVC93211.1"/>
    <property type="molecule type" value="Genomic_DNA"/>
</dbReference>
<organism evidence="4">
    <name type="scientific">marine metagenome</name>
    <dbReference type="NCBI Taxonomy" id="408172"/>
    <lineage>
        <taxon>unclassified sequences</taxon>
        <taxon>metagenomes</taxon>
        <taxon>ecological metagenomes</taxon>
    </lineage>
</organism>
<dbReference type="GO" id="GO:0005524">
    <property type="term" value="F:ATP binding"/>
    <property type="evidence" value="ECO:0007669"/>
    <property type="project" value="UniProtKB-KW"/>
</dbReference>
<evidence type="ECO:0000256" key="2">
    <source>
        <dbReference type="ARBA" id="ARBA00022840"/>
    </source>
</evidence>
<reference evidence="4" key="1">
    <citation type="submission" date="2018-05" db="EMBL/GenBank/DDBJ databases">
        <authorList>
            <person name="Lanie J.A."/>
            <person name="Ng W.-L."/>
            <person name="Kazmierczak K.M."/>
            <person name="Andrzejewski T.M."/>
            <person name="Davidsen T.M."/>
            <person name="Wayne K.J."/>
            <person name="Tettelin H."/>
            <person name="Glass J.I."/>
            <person name="Rusch D."/>
            <person name="Podicherti R."/>
            <person name="Tsui H.-C.T."/>
            <person name="Winkler M.E."/>
        </authorList>
    </citation>
    <scope>NUCLEOTIDE SEQUENCE</scope>
</reference>
<protein>
    <recommendedName>
        <fullName evidence="3">AMP-dependent synthetase/ligase domain-containing protein</fullName>
    </recommendedName>
</protein>
<proteinExistence type="predicted"/>
<dbReference type="Pfam" id="PF00501">
    <property type="entry name" value="AMP-binding"/>
    <property type="match status" value="1"/>
</dbReference>
<dbReference type="PANTHER" id="PTHR43272">
    <property type="entry name" value="LONG-CHAIN-FATTY-ACID--COA LIGASE"/>
    <property type="match status" value="1"/>
</dbReference>
<dbReference type="AlphaFoldDB" id="A0A382R9G7"/>
<feature type="non-terminal residue" evidence="4">
    <location>
        <position position="324"/>
    </location>
</feature>
<keyword evidence="2" id="KW-0067">ATP-binding</keyword>
<name>A0A382R9G7_9ZZZZ</name>
<dbReference type="InterPro" id="IPR042099">
    <property type="entry name" value="ANL_N_sf"/>
</dbReference>
<dbReference type="InterPro" id="IPR020845">
    <property type="entry name" value="AMP-binding_CS"/>
</dbReference>
<dbReference type="Gene3D" id="3.40.50.12780">
    <property type="entry name" value="N-terminal domain of ligase-like"/>
    <property type="match status" value="1"/>
</dbReference>
<dbReference type="PROSITE" id="PS00455">
    <property type="entry name" value="AMP_BINDING"/>
    <property type="match status" value="1"/>
</dbReference>
<dbReference type="PANTHER" id="PTHR43272:SF33">
    <property type="entry name" value="AMP-BINDING DOMAIN-CONTAINING PROTEIN-RELATED"/>
    <property type="match status" value="1"/>
</dbReference>
<dbReference type="GO" id="GO:0016020">
    <property type="term" value="C:membrane"/>
    <property type="evidence" value="ECO:0007669"/>
    <property type="project" value="TreeGrafter"/>
</dbReference>
<dbReference type="SUPFAM" id="SSF56801">
    <property type="entry name" value="Acetyl-CoA synthetase-like"/>
    <property type="match status" value="1"/>
</dbReference>
<feature type="domain" description="AMP-dependent synthetase/ligase" evidence="3">
    <location>
        <begin position="14"/>
        <end position="266"/>
    </location>
</feature>
<dbReference type="InterPro" id="IPR000873">
    <property type="entry name" value="AMP-dep_synth/lig_dom"/>
</dbReference>
<evidence type="ECO:0000313" key="4">
    <source>
        <dbReference type="EMBL" id="SVC93211.1"/>
    </source>
</evidence>
<gene>
    <name evidence="4" type="ORF">METZ01_LOCUS346065</name>
</gene>
<evidence type="ECO:0000259" key="3">
    <source>
        <dbReference type="Pfam" id="PF00501"/>
    </source>
</evidence>
<dbReference type="GO" id="GO:0004467">
    <property type="term" value="F:long-chain fatty acid-CoA ligase activity"/>
    <property type="evidence" value="ECO:0007669"/>
    <property type="project" value="TreeGrafter"/>
</dbReference>